<dbReference type="OrthoDB" id="8059989at2759"/>
<evidence type="ECO:0000256" key="1">
    <source>
        <dbReference type="SAM" id="MobiDB-lite"/>
    </source>
</evidence>
<organism evidence="3 4">
    <name type="scientific">Saccharata proteae CBS 121410</name>
    <dbReference type="NCBI Taxonomy" id="1314787"/>
    <lineage>
        <taxon>Eukaryota</taxon>
        <taxon>Fungi</taxon>
        <taxon>Dikarya</taxon>
        <taxon>Ascomycota</taxon>
        <taxon>Pezizomycotina</taxon>
        <taxon>Dothideomycetes</taxon>
        <taxon>Dothideomycetes incertae sedis</taxon>
        <taxon>Botryosphaeriales</taxon>
        <taxon>Saccharataceae</taxon>
        <taxon>Saccharata</taxon>
    </lineage>
</organism>
<gene>
    <name evidence="3" type="ORF">K490DRAFT_71266</name>
</gene>
<reference evidence="3" key="1">
    <citation type="journal article" date="2020" name="Stud. Mycol.">
        <title>101 Dothideomycetes genomes: a test case for predicting lifestyles and emergence of pathogens.</title>
        <authorList>
            <person name="Haridas S."/>
            <person name="Albert R."/>
            <person name="Binder M."/>
            <person name="Bloem J."/>
            <person name="Labutti K."/>
            <person name="Salamov A."/>
            <person name="Andreopoulos B."/>
            <person name="Baker S."/>
            <person name="Barry K."/>
            <person name="Bills G."/>
            <person name="Bluhm B."/>
            <person name="Cannon C."/>
            <person name="Castanera R."/>
            <person name="Culley D."/>
            <person name="Daum C."/>
            <person name="Ezra D."/>
            <person name="Gonzalez J."/>
            <person name="Henrissat B."/>
            <person name="Kuo A."/>
            <person name="Liang C."/>
            <person name="Lipzen A."/>
            <person name="Lutzoni F."/>
            <person name="Magnuson J."/>
            <person name="Mondo S."/>
            <person name="Nolan M."/>
            <person name="Ohm R."/>
            <person name="Pangilinan J."/>
            <person name="Park H.-J."/>
            <person name="Ramirez L."/>
            <person name="Alfaro M."/>
            <person name="Sun H."/>
            <person name="Tritt A."/>
            <person name="Yoshinaga Y."/>
            <person name="Zwiers L.-H."/>
            <person name="Turgeon B."/>
            <person name="Goodwin S."/>
            <person name="Spatafora J."/>
            <person name="Crous P."/>
            <person name="Grigoriev I."/>
        </authorList>
    </citation>
    <scope>NUCLEOTIDE SEQUENCE</scope>
    <source>
        <strain evidence="3">CBS 121410</strain>
    </source>
</reference>
<keyword evidence="4" id="KW-1185">Reference proteome</keyword>
<proteinExistence type="predicted"/>
<feature type="region of interest" description="Disordered" evidence="1">
    <location>
        <begin position="206"/>
        <end position="237"/>
    </location>
</feature>
<evidence type="ECO:0000313" key="3">
    <source>
        <dbReference type="EMBL" id="KAF2090987.1"/>
    </source>
</evidence>
<dbReference type="SMART" id="SM00325">
    <property type="entry name" value="RhoGEF"/>
    <property type="match status" value="1"/>
</dbReference>
<dbReference type="EMBL" id="ML978712">
    <property type="protein sequence ID" value="KAF2090987.1"/>
    <property type="molecule type" value="Genomic_DNA"/>
</dbReference>
<dbReference type="InterPro" id="IPR035899">
    <property type="entry name" value="DBL_dom_sf"/>
</dbReference>
<feature type="region of interest" description="Disordered" evidence="1">
    <location>
        <begin position="381"/>
        <end position="400"/>
    </location>
</feature>
<feature type="compositionally biased region" description="Basic and acidic residues" evidence="1">
    <location>
        <begin position="272"/>
        <end position="287"/>
    </location>
</feature>
<feature type="region of interest" description="Disordered" evidence="1">
    <location>
        <begin position="939"/>
        <end position="971"/>
    </location>
</feature>
<sequence length="1004" mass="111381">MAYVLSLQPHSPLKRSFSETPYLQPASPLSSDSLNTVHRRTPNSLSAASLISLGSVQTSPGFGPNENTPPRVTSRSLLDLLAQRTPASKKQNASDSQCGLESPAYHAELPPLPPSKSSFVRGHVISAQDADSIATSPSPLRALDDVTDSDSSMLFAVGTPTFVLEEASSPSESSGESEYLQEAAKGTQETVEKVMPFRRWMSTLRRRNKHQAKGLQPHLSKSRNERHSRHSGHRKSNSLTSSLAFVTAVKSASITLASTSIAPLSRFGGRNSRREHDTRSSAVSETRHMDAAHKTFTPVMDERAHERAIQRRRTLEEIIAGEEGYIGDLKFLINMYFTMLASAPWLSSQTRTFVQRNVAQIVQLHEELLGELHSVIPNSEYTQEETLPEEPPPRPKHTRWHSVDIVPGRIAGLTQDRRQQRHSMDVCRLPEAPPVALTADTKVVLDVAKVFGKFMKRFFAYEEYSAQYAAMNDDMDFIQKTKNAWSDYERGTEALSSSVVAINKRNGNSQKGLTFGDLLIKPIQRMLRYPLHFQQLRRFTPVADDPVAYAELDKVYSRLVETGQRMNSAKDDPRARRLIENTWLLQDRLVFPDELPLPRSLLSKLLGHVVLCGVLYVAYQTNERTEGKFLICILYKSCLLLAVMEKGYLSYNIVAAINLANGSIDASDNGRGLQCHTAPFSWKLTFESNHHLYEVIMSACSSEEEEVWKSHLQTHITAENNDLVEGRSSVQDLFSSLSLDLKAIGPVFGQPEAFTRRMSIRRAATLGPKSNLHQVIIKNTQTKKVLAATQSTTSLPVARSQSHLSAAHVPTLAPRRAERVRLETALGDVWTKDVLPFPGMGPRRAENPIRASANSVMRKLSMASITSNFSKKSGSYGNLSQLRKDEVIKAQKRSPPGSGASVASTSRKRPVVVDFHNAPAAFLPADFELKTPDGKIKRPAIPTIISEKKTPDMQKTPSRKNERAGTPVKRNNLKARTKLFKFWLMRGDGSKSAPSSPSKASIGS</sequence>
<dbReference type="PROSITE" id="PS50010">
    <property type="entry name" value="DH_2"/>
    <property type="match status" value="1"/>
</dbReference>
<dbReference type="InterPro" id="IPR000219">
    <property type="entry name" value="DH_dom"/>
</dbReference>
<feature type="region of interest" description="Disordered" evidence="1">
    <location>
        <begin position="1"/>
        <end position="40"/>
    </location>
</feature>
<dbReference type="Gene3D" id="1.20.900.10">
    <property type="entry name" value="Dbl homology (DH) domain"/>
    <property type="match status" value="1"/>
</dbReference>
<accession>A0A9P4M189</accession>
<feature type="compositionally biased region" description="Polar residues" evidence="1">
    <location>
        <begin position="85"/>
        <end position="99"/>
    </location>
</feature>
<dbReference type="SUPFAM" id="SSF48065">
    <property type="entry name" value="DBL homology domain (DH-domain)"/>
    <property type="match status" value="1"/>
</dbReference>
<protein>
    <submittedName>
        <fullName evidence="3">Dbl homology domain-containing protein</fullName>
    </submittedName>
</protein>
<dbReference type="Proteomes" id="UP000799776">
    <property type="component" value="Unassembled WGS sequence"/>
</dbReference>
<feature type="region of interest" description="Disordered" evidence="1">
    <location>
        <begin position="265"/>
        <end position="287"/>
    </location>
</feature>
<feature type="domain" description="DH" evidence="2">
    <location>
        <begin position="310"/>
        <end position="569"/>
    </location>
</feature>
<dbReference type="PANTHER" id="PTHR45818:SF3">
    <property type="entry name" value="PROTEIN VAV"/>
    <property type="match status" value="1"/>
</dbReference>
<dbReference type="Pfam" id="PF00621">
    <property type="entry name" value="RhoGEF"/>
    <property type="match status" value="1"/>
</dbReference>
<feature type="compositionally biased region" description="Polar residues" evidence="1">
    <location>
        <begin position="27"/>
        <end position="36"/>
    </location>
</feature>
<feature type="compositionally biased region" description="Basic residues" evidence="1">
    <location>
        <begin position="220"/>
        <end position="236"/>
    </location>
</feature>
<dbReference type="GO" id="GO:0005737">
    <property type="term" value="C:cytoplasm"/>
    <property type="evidence" value="ECO:0007669"/>
    <property type="project" value="TreeGrafter"/>
</dbReference>
<feature type="region of interest" description="Disordered" evidence="1">
    <location>
        <begin position="85"/>
        <end position="113"/>
    </location>
</feature>
<dbReference type="AlphaFoldDB" id="A0A9P4M189"/>
<dbReference type="PANTHER" id="PTHR45818">
    <property type="entry name" value="PROTEIN VAV"/>
    <property type="match status" value="1"/>
</dbReference>
<comment type="caution">
    <text evidence="3">The sequence shown here is derived from an EMBL/GenBank/DDBJ whole genome shotgun (WGS) entry which is preliminary data.</text>
</comment>
<name>A0A9P4M189_9PEZI</name>
<evidence type="ECO:0000313" key="4">
    <source>
        <dbReference type="Proteomes" id="UP000799776"/>
    </source>
</evidence>
<dbReference type="GO" id="GO:0005085">
    <property type="term" value="F:guanyl-nucleotide exchange factor activity"/>
    <property type="evidence" value="ECO:0007669"/>
    <property type="project" value="InterPro"/>
</dbReference>
<evidence type="ECO:0000259" key="2">
    <source>
        <dbReference type="PROSITE" id="PS50010"/>
    </source>
</evidence>